<gene>
    <name evidence="1" type="ORF">ENP55_06135</name>
</gene>
<accession>A0A7C2FPT0</accession>
<dbReference type="EMBL" id="DSJT01000034">
    <property type="protein sequence ID" value="HEF87839.1"/>
    <property type="molecule type" value="Genomic_DNA"/>
</dbReference>
<evidence type="ECO:0008006" key="2">
    <source>
        <dbReference type="Google" id="ProtNLM"/>
    </source>
</evidence>
<organism evidence="1">
    <name type="scientific">Thermosphaera aggregans</name>
    <dbReference type="NCBI Taxonomy" id="54254"/>
    <lineage>
        <taxon>Archaea</taxon>
        <taxon>Thermoproteota</taxon>
        <taxon>Thermoprotei</taxon>
        <taxon>Desulfurococcales</taxon>
        <taxon>Desulfurococcaceae</taxon>
        <taxon>Thermosphaera</taxon>
    </lineage>
</organism>
<dbReference type="AlphaFoldDB" id="A0A7C2FPT0"/>
<proteinExistence type="predicted"/>
<protein>
    <recommendedName>
        <fullName evidence="2">B box-type domain-containing protein</fullName>
    </recommendedName>
</protein>
<reference evidence="1" key="1">
    <citation type="journal article" date="2020" name="mSystems">
        <title>Genome- and Community-Level Interaction Insights into Carbon Utilization and Element Cycling Functions of Hydrothermarchaeota in Hydrothermal Sediment.</title>
        <authorList>
            <person name="Zhou Z."/>
            <person name="Liu Y."/>
            <person name="Xu W."/>
            <person name="Pan J."/>
            <person name="Luo Z.H."/>
            <person name="Li M."/>
        </authorList>
    </citation>
    <scope>NUCLEOTIDE SEQUENCE [LARGE SCALE GENOMIC DNA]</scope>
    <source>
        <strain evidence="1">SpSt-23</strain>
    </source>
</reference>
<evidence type="ECO:0000313" key="1">
    <source>
        <dbReference type="EMBL" id="HEF87839.1"/>
    </source>
</evidence>
<name>A0A7C2FPT0_9CREN</name>
<sequence length="104" mass="11629">MNDVLHRKCEVCLVNDALYTCRLCGRAVCGEDFNVQHGVCKVCSLTLCELCGRQLSVGYCVVCGRLGCEDCMVQVSNVAYICRECFSKNRSVKTVYKFPVNSNR</sequence>
<comment type="caution">
    <text evidence="1">The sequence shown here is derived from an EMBL/GenBank/DDBJ whole genome shotgun (WGS) entry which is preliminary data.</text>
</comment>